<dbReference type="SUPFAM" id="SSF53850">
    <property type="entry name" value="Periplasmic binding protein-like II"/>
    <property type="match status" value="1"/>
</dbReference>
<sequence length="264" mass="29126">MLTVAGVLGVLAGGWPVPAQADEISRKPLVLGSIDWPPYTRASLPGEGRSSAIVREAFDAVGIEVVFDYMPWVRMTALIRARRIDGGLSFYASEDRESWCHFSPAYDSSDLVLAERASTPLSWVTLADLAAYRLGTVRDYVNTPDFDDLVHRGILQTEEVVSDIINLRKLVSSRIDGALIDAAVFQYLMEVEPELKARSAGLRLNPTPLDRKPLYICFQKTEKGQALRDLFAEGLRLVRSRPGRGPDDPVPGRPNTAQSSDGQR</sequence>
<evidence type="ECO:0000313" key="3">
    <source>
        <dbReference type="Proteomes" id="UP000544872"/>
    </source>
</evidence>
<dbReference type="AlphaFoldDB" id="A0A7W9ZDQ3"/>
<feature type="region of interest" description="Disordered" evidence="1">
    <location>
        <begin position="239"/>
        <end position="264"/>
    </location>
</feature>
<comment type="caution">
    <text evidence="2">The sequence shown here is derived from an EMBL/GenBank/DDBJ whole genome shotgun (WGS) entry which is preliminary data.</text>
</comment>
<protein>
    <submittedName>
        <fullName evidence="2">Polar amino acid transport system substrate-binding protein</fullName>
    </submittedName>
</protein>
<dbReference type="Gene3D" id="3.40.190.10">
    <property type="entry name" value="Periplasmic binding protein-like II"/>
    <property type="match status" value="2"/>
</dbReference>
<dbReference type="PANTHER" id="PTHR35936">
    <property type="entry name" value="MEMBRANE-BOUND LYTIC MUREIN TRANSGLYCOSYLASE F"/>
    <property type="match status" value="1"/>
</dbReference>
<dbReference type="PANTHER" id="PTHR35936:SF25">
    <property type="entry name" value="ABC TRANSPORTER SUBSTRATE-BINDING PROTEIN"/>
    <property type="match status" value="1"/>
</dbReference>
<dbReference type="RefSeq" id="WP_184262055.1">
    <property type="nucleotide sequence ID" value="NZ_JACIIX010000003.1"/>
</dbReference>
<keyword evidence="3" id="KW-1185">Reference proteome</keyword>
<organism evidence="2 3">
    <name type="scientific">Novispirillum itersonii</name>
    <name type="common">Aquaspirillum itersonii</name>
    <dbReference type="NCBI Taxonomy" id="189"/>
    <lineage>
        <taxon>Bacteria</taxon>
        <taxon>Pseudomonadati</taxon>
        <taxon>Pseudomonadota</taxon>
        <taxon>Alphaproteobacteria</taxon>
        <taxon>Rhodospirillales</taxon>
        <taxon>Novispirillaceae</taxon>
        <taxon>Novispirillum</taxon>
    </lineage>
</organism>
<feature type="compositionally biased region" description="Polar residues" evidence="1">
    <location>
        <begin position="255"/>
        <end position="264"/>
    </location>
</feature>
<gene>
    <name evidence="2" type="ORF">FHS48_001025</name>
</gene>
<proteinExistence type="predicted"/>
<reference evidence="2 3" key="1">
    <citation type="submission" date="2020-08" db="EMBL/GenBank/DDBJ databases">
        <title>Genomic Encyclopedia of Type Strains, Phase IV (KMG-IV): sequencing the most valuable type-strain genomes for metagenomic binning, comparative biology and taxonomic classification.</title>
        <authorList>
            <person name="Goeker M."/>
        </authorList>
    </citation>
    <scope>NUCLEOTIDE SEQUENCE [LARGE SCALE GENOMIC DNA]</scope>
    <source>
        <strain evidence="2 3">DSM 11590</strain>
    </source>
</reference>
<evidence type="ECO:0000256" key="1">
    <source>
        <dbReference type="SAM" id="MobiDB-lite"/>
    </source>
</evidence>
<name>A0A7W9ZDQ3_NOVIT</name>
<evidence type="ECO:0000313" key="2">
    <source>
        <dbReference type="EMBL" id="MBB6209617.1"/>
    </source>
</evidence>
<accession>A0A7W9ZDQ3</accession>
<dbReference type="Proteomes" id="UP000544872">
    <property type="component" value="Unassembled WGS sequence"/>
</dbReference>
<dbReference type="EMBL" id="JACIIX010000003">
    <property type="protein sequence ID" value="MBB6209617.1"/>
    <property type="molecule type" value="Genomic_DNA"/>
</dbReference>